<dbReference type="Gene3D" id="1.25.40.20">
    <property type="entry name" value="Ankyrin repeat-containing domain"/>
    <property type="match status" value="2"/>
</dbReference>
<feature type="region of interest" description="Disordered" evidence="1">
    <location>
        <begin position="232"/>
        <end position="271"/>
    </location>
</feature>
<organism evidence="4 5">
    <name type="scientific">Papaver atlanticum</name>
    <dbReference type="NCBI Taxonomy" id="357466"/>
    <lineage>
        <taxon>Eukaryota</taxon>
        <taxon>Viridiplantae</taxon>
        <taxon>Streptophyta</taxon>
        <taxon>Embryophyta</taxon>
        <taxon>Tracheophyta</taxon>
        <taxon>Spermatophyta</taxon>
        <taxon>Magnoliopsida</taxon>
        <taxon>Ranunculales</taxon>
        <taxon>Papaveraceae</taxon>
        <taxon>Papaveroideae</taxon>
        <taxon>Papaver</taxon>
    </lineage>
</organism>
<protein>
    <recommendedName>
        <fullName evidence="3">PGG domain-containing protein</fullName>
    </recommendedName>
</protein>
<feature type="transmembrane region" description="Helical" evidence="2">
    <location>
        <begin position="417"/>
        <end position="439"/>
    </location>
</feature>
<dbReference type="AlphaFoldDB" id="A0AAD4TAC4"/>
<dbReference type="GO" id="GO:0016020">
    <property type="term" value="C:membrane"/>
    <property type="evidence" value="ECO:0007669"/>
    <property type="project" value="TreeGrafter"/>
</dbReference>
<dbReference type="InterPro" id="IPR036770">
    <property type="entry name" value="Ankyrin_rpt-contain_sf"/>
</dbReference>
<evidence type="ECO:0000256" key="2">
    <source>
        <dbReference type="SAM" id="Phobius"/>
    </source>
</evidence>
<dbReference type="SUPFAM" id="SSF48403">
    <property type="entry name" value="Ankyrin repeat"/>
    <property type="match status" value="1"/>
</dbReference>
<feature type="compositionally biased region" description="Basic and acidic residues" evidence="1">
    <location>
        <begin position="232"/>
        <end position="256"/>
    </location>
</feature>
<dbReference type="Proteomes" id="UP001202328">
    <property type="component" value="Unassembled WGS sequence"/>
</dbReference>
<feature type="transmembrane region" description="Helical" evidence="2">
    <location>
        <begin position="459"/>
        <end position="483"/>
    </location>
</feature>
<name>A0AAD4TAC4_9MAGN</name>
<evidence type="ECO:0000259" key="3">
    <source>
        <dbReference type="Pfam" id="PF13962"/>
    </source>
</evidence>
<dbReference type="PANTHER" id="PTHR24177:SF365">
    <property type="entry name" value="ANKYRIN REPEAT-CONTAINING PROTEIN NPR4-LIKE ISOFORM X1"/>
    <property type="match status" value="1"/>
</dbReference>
<evidence type="ECO:0000313" key="5">
    <source>
        <dbReference type="Proteomes" id="UP001202328"/>
    </source>
</evidence>
<reference evidence="4" key="1">
    <citation type="submission" date="2022-04" db="EMBL/GenBank/DDBJ databases">
        <title>A functionally conserved STORR gene fusion in Papaver species that diverged 16.8 million years ago.</title>
        <authorList>
            <person name="Catania T."/>
        </authorList>
    </citation>
    <scope>NUCLEOTIDE SEQUENCE</scope>
    <source>
        <strain evidence="4">S-188037</strain>
    </source>
</reference>
<dbReference type="SMART" id="SM00248">
    <property type="entry name" value="ANK"/>
    <property type="match status" value="4"/>
</dbReference>
<keyword evidence="5" id="KW-1185">Reference proteome</keyword>
<keyword evidence="2" id="KW-0812">Transmembrane</keyword>
<evidence type="ECO:0000313" key="4">
    <source>
        <dbReference type="EMBL" id="KAI3944943.1"/>
    </source>
</evidence>
<keyword evidence="2" id="KW-0472">Membrane</keyword>
<dbReference type="InterPro" id="IPR002110">
    <property type="entry name" value="Ankyrin_rpt"/>
</dbReference>
<proteinExistence type="predicted"/>
<dbReference type="Pfam" id="PF13962">
    <property type="entry name" value="PGG"/>
    <property type="match status" value="1"/>
</dbReference>
<feature type="transmembrane region" description="Helical" evidence="2">
    <location>
        <begin position="375"/>
        <end position="397"/>
    </location>
</feature>
<feature type="domain" description="PGG" evidence="3">
    <location>
        <begin position="365"/>
        <end position="483"/>
    </location>
</feature>
<accession>A0AAD4TAC4</accession>
<dbReference type="PANTHER" id="PTHR24177">
    <property type="entry name" value="CASKIN"/>
    <property type="match status" value="1"/>
</dbReference>
<gene>
    <name evidence="4" type="ORF">MKW98_032711</name>
</gene>
<sequence>MSKKYVLNGYKQLYFAAYNGDWEKASKFFENNPQAIREVVTEEQETALHIAAHRNHLVFIEEIVSRMPPEVLEYKTRYTKSTALHFAVMHGNLKAAEVIYKKNQKLTQIQDGNGLVPLEYALVCATGAQEEMVKYLYPITRDDDPSPFSGHRGASMLCDAISEGFYDLASSLVERFPGLVSTKSKWSKQYGVEVLVEKPFTFLSGARLTWWERCIYPLIQVDLDAARGHDSQVDEKNPWAIDEGNKREKGKYSERTESDEENPSQSIIGDAGNFSKALEGTKGDEEDLLESSEVSTSKDPSIIKFISVFFMPYLMRALQMQRELQWFKCVESILRKKHRLNTNIDGDTAQHIFTEEHKGLVEKGEKWMKDTSGSCMVVAALIATVTFQAAFTVPGGYISDINSSKNGTPVFLETTSFTVFVVADALALFSSVTSVLMFFAIYTSRYAEEDFYKSLPRKLIIGLGTLFISMATILVAFSASLVMLLGDRFAWALIPITLFSCVPVFLFALLQLPLFVEIVRSAYWGSLFLKHRYIHRTGNQYNANRKRK</sequence>
<dbReference type="Pfam" id="PF12796">
    <property type="entry name" value="Ank_2"/>
    <property type="match status" value="1"/>
</dbReference>
<keyword evidence="2" id="KW-1133">Transmembrane helix</keyword>
<dbReference type="InterPro" id="IPR026961">
    <property type="entry name" value="PGG_dom"/>
</dbReference>
<feature type="transmembrane region" description="Helical" evidence="2">
    <location>
        <begin position="489"/>
        <end position="510"/>
    </location>
</feature>
<comment type="caution">
    <text evidence="4">The sequence shown here is derived from an EMBL/GenBank/DDBJ whole genome shotgun (WGS) entry which is preliminary data.</text>
</comment>
<dbReference type="EMBL" id="JAJJMB010003933">
    <property type="protein sequence ID" value="KAI3944943.1"/>
    <property type="molecule type" value="Genomic_DNA"/>
</dbReference>
<evidence type="ECO:0000256" key="1">
    <source>
        <dbReference type="SAM" id="MobiDB-lite"/>
    </source>
</evidence>